<evidence type="ECO:0000256" key="10">
    <source>
        <dbReference type="RuleBase" id="RU362019"/>
    </source>
</evidence>
<dbReference type="Pfam" id="PF03465">
    <property type="entry name" value="eRF1_3"/>
    <property type="match status" value="1"/>
</dbReference>
<dbReference type="Gene3D" id="2.30.30.870">
    <property type="entry name" value="Pelota, domain A"/>
    <property type="match status" value="1"/>
</dbReference>
<reference evidence="12 13" key="1">
    <citation type="submission" date="2016-01" db="EMBL/GenBank/DDBJ databases">
        <title>Genome sequence of the yeast Holleya sinecauda.</title>
        <authorList>
            <person name="Dietrich F.S."/>
        </authorList>
    </citation>
    <scope>NUCLEOTIDE SEQUENCE [LARGE SCALE GENOMIC DNA]</scope>
    <source>
        <strain evidence="12 13">ATCC 58844</strain>
    </source>
</reference>
<comment type="subcellular location">
    <subcellularLocation>
        <location evidence="2 10">Cytoplasm</location>
    </subcellularLocation>
</comment>
<dbReference type="SUPFAM" id="SSF53137">
    <property type="entry name" value="Translational machinery components"/>
    <property type="match status" value="1"/>
</dbReference>
<keyword evidence="4 10" id="KW-0963">Cytoplasm</keyword>
<evidence type="ECO:0000313" key="12">
    <source>
        <dbReference type="EMBL" id="AMD21911.1"/>
    </source>
</evidence>
<evidence type="ECO:0000256" key="7">
    <source>
        <dbReference type="ARBA" id="ARBA00022776"/>
    </source>
</evidence>
<dbReference type="STRING" id="45286.A0A0X8HU76"/>
<dbReference type="PANTHER" id="PTHR10853:SF0">
    <property type="entry name" value="PROTEIN PELOTA HOMOLOG"/>
    <property type="match status" value="1"/>
</dbReference>
<keyword evidence="7" id="KW-0498">Mitosis</keyword>
<dbReference type="GO" id="GO:0005737">
    <property type="term" value="C:cytoplasm"/>
    <property type="evidence" value="ECO:0007669"/>
    <property type="project" value="UniProtKB-SubCell"/>
</dbReference>
<dbReference type="SUPFAM" id="SSF55315">
    <property type="entry name" value="L30e-like"/>
    <property type="match status" value="1"/>
</dbReference>
<organism evidence="12 13">
    <name type="scientific">Eremothecium sinecaudum</name>
    <dbReference type="NCBI Taxonomy" id="45286"/>
    <lineage>
        <taxon>Eukaryota</taxon>
        <taxon>Fungi</taxon>
        <taxon>Dikarya</taxon>
        <taxon>Ascomycota</taxon>
        <taxon>Saccharomycotina</taxon>
        <taxon>Saccharomycetes</taxon>
        <taxon>Saccharomycetales</taxon>
        <taxon>Saccharomycetaceae</taxon>
        <taxon>Eremothecium</taxon>
    </lineage>
</organism>
<dbReference type="GO" id="GO:0006412">
    <property type="term" value="P:translation"/>
    <property type="evidence" value="ECO:0007669"/>
    <property type="project" value="UniProtKB-ARBA"/>
</dbReference>
<evidence type="ECO:0000256" key="1">
    <source>
        <dbReference type="ARBA" id="ARBA00001968"/>
    </source>
</evidence>
<comment type="cofactor">
    <cofactor evidence="1 10">
        <name>a divalent metal cation</name>
        <dbReference type="ChEBI" id="CHEBI:60240"/>
    </cofactor>
</comment>
<feature type="domain" description="eRF1/Pelota-like N-terminal" evidence="11">
    <location>
        <begin position="1"/>
        <end position="135"/>
    </location>
</feature>
<dbReference type="Proteomes" id="UP000243052">
    <property type="component" value="Chromosome vi"/>
</dbReference>
<evidence type="ECO:0000256" key="6">
    <source>
        <dbReference type="ARBA" id="ARBA00022723"/>
    </source>
</evidence>
<dbReference type="GO" id="GO:0070651">
    <property type="term" value="P:nonfunctional rRNA decay"/>
    <property type="evidence" value="ECO:0007669"/>
    <property type="project" value="TreeGrafter"/>
</dbReference>
<dbReference type="OrthoDB" id="10249111at2759"/>
<proteinExistence type="inferred from homology"/>
<name>A0A0X8HU76_9SACH</name>
<evidence type="ECO:0000259" key="11">
    <source>
        <dbReference type="SMART" id="SM01194"/>
    </source>
</evidence>
<dbReference type="GO" id="GO:0071025">
    <property type="term" value="P:RNA surveillance"/>
    <property type="evidence" value="ECO:0007669"/>
    <property type="project" value="InterPro"/>
</dbReference>
<evidence type="ECO:0000256" key="8">
    <source>
        <dbReference type="ARBA" id="ARBA00023254"/>
    </source>
</evidence>
<dbReference type="Pfam" id="PF26356">
    <property type="entry name" value="Pelota_N"/>
    <property type="match status" value="1"/>
</dbReference>
<evidence type="ECO:0000256" key="3">
    <source>
        <dbReference type="ARBA" id="ARBA00009504"/>
    </source>
</evidence>
<dbReference type="PANTHER" id="PTHR10853">
    <property type="entry name" value="PELOTA"/>
    <property type="match status" value="1"/>
</dbReference>
<dbReference type="SMART" id="SM01194">
    <property type="entry name" value="eRF1_1"/>
    <property type="match status" value="1"/>
</dbReference>
<evidence type="ECO:0000256" key="2">
    <source>
        <dbReference type="ARBA" id="ARBA00004496"/>
    </source>
</evidence>
<keyword evidence="8" id="KW-0469">Meiosis</keyword>
<keyword evidence="13" id="KW-1185">Reference proteome</keyword>
<dbReference type="InterPro" id="IPR005140">
    <property type="entry name" value="eRF1_Pelota-like_N"/>
</dbReference>
<evidence type="ECO:0000256" key="9">
    <source>
        <dbReference type="ARBA" id="ARBA00023306"/>
    </source>
</evidence>
<dbReference type="GO" id="GO:0051321">
    <property type="term" value="P:meiotic cell cycle"/>
    <property type="evidence" value="ECO:0007669"/>
    <property type="project" value="UniProtKB-KW"/>
</dbReference>
<dbReference type="GeneID" id="28725231"/>
<keyword evidence="6 10" id="KW-0479">Metal-binding</keyword>
<dbReference type="InterPro" id="IPR042226">
    <property type="entry name" value="eFR1_2_sf"/>
</dbReference>
<dbReference type="GO" id="GO:0070966">
    <property type="term" value="P:nuclear-transcribed mRNA catabolic process, no-go decay"/>
    <property type="evidence" value="ECO:0007669"/>
    <property type="project" value="InterPro"/>
</dbReference>
<dbReference type="InterPro" id="IPR005141">
    <property type="entry name" value="eRF1_2"/>
</dbReference>
<dbReference type="FunFam" id="3.30.420.60:FF:000004">
    <property type="entry name" value="Protein DOM34 homolog"/>
    <property type="match status" value="1"/>
</dbReference>
<evidence type="ECO:0000313" key="13">
    <source>
        <dbReference type="Proteomes" id="UP000243052"/>
    </source>
</evidence>
<keyword evidence="9" id="KW-0131">Cell cycle</keyword>
<dbReference type="InterPro" id="IPR038069">
    <property type="entry name" value="Pelota/DOM34_N"/>
</dbReference>
<dbReference type="InterPro" id="IPR029064">
    <property type="entry name" value="Ribosomal_eL30-like_sf"/>
</dbReference>
<dbReference type="GO" id="GO:1990533">
    <property type="term" value="C:Dom34-Hbs1 complex"/>
    <property type="evidence" value="ECO:0007669"/>
    <property type="project" value="UniProtKB-ARBA"/>
</dbReference>
<gene>
    <name evidence="12" type="ORF">AW171_hschr63902</name>
</gene>
<protein>
    <recommendedName>
        <fullName evidence="10">Protein DOM34 homolog</fullName>
    </recommendedName>
</protein>
<dbReference type="InterPro" id="IPR005142">
    <property type="entry name" value="eRF1_3"/>
</dbReference>
<dbReference type="RefSeq" id="XP_017988907.1">
    <property type="nucleotide sequence ID" value="XM_018133418.1"/>
</dbReference>
<dbReference type="Gene3D" id="3.30.1330.30">
    <property type="match status" value="1"/>
</dbReference>
<dbReference type="FunFam" id="3.30.1330.30:FF:000008">
    <property type="entry name" value="Protein pelota homolog"/>
    <property type="match status" value="1"/>
</dbReference>
<dbReference type="SUPFAM" id="SSF159065">
    <property type="entry name" value="Dom34/Pelota N-terminal domain-like"/>
    <property type="match status" value="1"/>
</dbReference>
<comment type="similarity">
    <text evidence="3 10">Belongs to the eukaryotic release factor 1 family. Pelota subfamily.</text>
</comment>
<dbReference type="NCBIfam" id="TIGR00111">
    <property type="entry name" value="pelota"/>
    <property type="match status" value="1"/>
</dbReference>
<evidence type="ECO:0000256" key="4">
    <source>
        <dbReference type="ARBA" id="ARBA00022490"/>
    </source>
</evidence>
<dbReference type="Gene3D" id="3.30.420.60">
    <property type="entry name" value="eRF1 domain 2"/>
    <property type="match status" value="1"/>
</dbReference>
<comment type="function">
    <text evidence="10">Component of the Dom34-Hbs1 complex, a complex that recognizes stalled ribosomes and triggers the No-Go Decay (NGD) pathway (PubMed:20890290). In the Dom34-Hbs1 complex, dom34 recognizes ribosomes stalled at the 3' end of an mRNA and engages stalled ribosomes by destabilizing mRNA in the mRNA channel. Following ribosome-binding, the Dom34-Hbs1 complex promotes the disassembly of stalled ribosomes, followed by degradation of damaged mRNAs as part of the NGD pathway.</text>
</comment>
<dbReference type="GO" id="GO:0046872">
    <property type="term" value="F:metal ion binding"/>
    <property type="evidence" value="ECO:0007669"/>
    <property type="project" value="UniProtKB-KW"/>
</dbReference>
<dbReference type="AlphaFoldDB" id="A0A0X8HU76"/>
<accession>A0A0X8HU76</accession>
<keyword evidence="5" id="KW-0132">Cell division</keyword>
<dbReference type="EMBL" id="CP014246">
    <property type="protein sequence ID" value="AMD21911.1"/>
    <property type="molecule type" value="Genomic_DNA"/>
</dbReference>
<dbReference type="GO" id="GO:0051301">
    <property type="term" value="P:cell division"/>
    <property type="evidence" value="ECO:0007669"/>
    <property type="project" value="UniProtKB-KW"/>
</dbReference>
<dbReference type="Pfam" id="PF03464">
    <property type="entry name" value="eRF1_2"/>
    <property type="match status" value="1"/>
</dbReference>
<dbReference type="InterPro" id="IPR004405">
    <property type="entry name" value="TF_pelota"/>
</dbReference>
<sequence>MKLISQKNGSANTSEAIITLLPQEKEDLFTLYNIINKDDEIIYKKKLSLKADENSKKKTTELVKLRIKIVSSEFEPKHEYLKYKGVTTEDDFSNANVDVPVGKFYSMVVNYQYPFTIIKHDFNSYCQKLLKESCNVEGRSDIAAVVLQEGIAHICMLSPSSTILKHKVEYSFPKKKRETDIMKFNEKLEKFYKATYTSMLRHFDFDKVKVILLCSPAFYAKILHEKILQYAQEDQNKTVLDNKSKFLVAHCSTGYLQGLTEVMRDPSYSSMLKNARNSQETRILDEFLSHLNSDDYKAWYGRQEVEKAADLGAIDLLLLTDTWMRSDDVVIRKKSLDLVNNVEKMGGKAIIFSSMHASGEQLDQLTGLACILKYPIADLDEDLEDEDEEA</sequence>
<dbReference type="GO" id="GO:0032790">
    <property type="term" value="P:ribosome disassembly"/>
    <property type="evidence" value="ECO:0007669"/>
    <property type="project" value="TreeGrafter"/>
</dbReference>
<dbReference type="GO" id="GO:0070481">
    <property type="term" value="P:nuclear-transcribed mRNA catabolic process, non-stop decay"/>
    <property type="evidence" value="ECO:0007669"/>
    <property type="project" value="InterPro"/>
</dbReference>
<evidence type="ECO:0000256" key="5">
    <source>
        <dbReference type="ARBA" id="ARBA00022618"/>
    </source>
</evidence>
<dbReference type="InterPro" id="IPR058547">
    <property type="entry name" value="Pelota_N"/>
</dbReference>